<comment type="caution">
    <text evidence="1">The sequence shown here is derived from an EMBL/GenBank/DDBJ whole genome shotgun (WGS) entry which is preliminary data.</text>
</comment>
<dbReference type="EMBL" id="BMAU01021339">
    <property type="protein sequence ID" value="GFY16558.1"/>
    <property type="molecule type" value="Genomic_DNA"/>
</dbReference>
<dbReference type="Proteomes" id="UP000887159">
    <property type="component" value="Unassembled WGS sequence"/>
</dbReference>
<proteinExistence type="predicted"/>
<keyword evidence="2" id="KW-1185">Reference proteome</keyword>
<organism evidence="1 2">
    <name type="scientific">Trichonephila clavipes</name>
    <name type="common">Golden silk orbweaver</name>
    <name type="synonym">Nephila clavipes</name>
    <dbReference type="NCBI Taxonomy" id="2585209"/>
    <lineage>
        <taxon>Eukaryota</taxon>
        <taxon>Metazoa</taxon>
        <taxon>Ecdysozoa</taxon>
        <taxon>Arthropoda</taxon>
        <taxon>Chelicerata</taxon>
        <taxon>Arachnida</taxon>
        <taxon>Araneae</taxon>
        <taxon>Araneomorphae</taxon>
        <taxon>Entelegynae</taxon>
        <taxon>Araneoidea</taxon>
        <taxon>Nephilidae</taxon>
        <taxon>Trichonephila</taxon>
    </lineage>
</organism>
<reference evidence="1" key="1">
    <citation type="submission" date="2020-08" db="EMBL/GenBank/DDBJ databases">
        <title>Multicomponent nature underlies the extraordinary mechanical properties of spider dragline silk.</title>
        <authorList>
            <person name="Kono N."/>
            <person name="Nakamura H."/>
            <person name="Mori M."/>
            <person name="Yoshida Y."/>
            <person name="Ohtoshi R."/>
            <person name="Malay A.D."/>
            <person name="Moran D.A.P."/>
            <person name="Tomita M."/>
            <person name="Numata K."/>
            <person name="Arakawa K."/>
        </authorList>
    </citation>
    <scope>NUCLEOTIDE SEQUENCE</scope>
</reference>
<dbReference type="AlphaFoldDB" id="A0A8X6SRY8"/>
<evidence type="ECO:0000313" key="2">
    <source>
        <dbReference type="Proteomes" id="UP000887159"/>
    </source>
</evidence>
<name>A0A8X6SRY8_TRICX</name>
<protein>
    <submittedName>
        <fullName evidence="1">Uncharacterized protein</fullName>
    </submittedName>
</protein>
<gene>
    <name evidence="1" type="ORF">TNCV_735851</name>
</gene>
<sequence length="129" mass="14830">MTTEKKNVDNMWFVVVVFFPRGRKESCQSLRQVRLLHDRWRHQLSPLSQFRHRLEGKDIILRQRAPKVSAETAHKTFEPTDLTNTYSLCTKKVFSGVGHRTQALRSGVRCSNHKATHASMSAVNVVSKV</sequence>
<evidence type="ECO:0000313" key="1">
    <source>
        <dbReference type="EMBL" id="GFY16558.1"/>
    </source>
</evidence>
<accession>A0A8X6SRY8</accession>